<keyword evidence="1" id="KW-0139">CF(1)</keyword>
<proteinExistence type="predicted"/>
<evidence type="ECO:0000313" key="4">
    <source>
        <dbReference type="Proteomes" id="UP000179221"/>
    </source>
</evidence>
<dbReference type="SUPFAM" id="SSF51344">
    <property type="entry name" value="Epsilon subunit of F1F0-ATP synthase N-terminal domain"/>
    <property type="match status" value="1"/>
</dbReference>
<name>A0A1F7YI72_9BACT</name>
<dbReference type="GO" id="GO:0045259">
    <property type="term" value="C:proton-transporting ATP synthase complex"/>
    <property type="evidence" value="ECO:0007669"/>
    <property type="project" value="UniProtKB-KW"/>
</dbReference>
<dbReference type="GO" id="GO:0015986">
    <property type="term" value="P:proton motive force-driven ATP synthesis"/>
    <property type="evidence" value="ECO:0007669"/>
    <property type="project" value="InterPro"/>
</dbReference>
<dbReference type="Proteomes" id="UP000179221">
    <property type="component" value="Unassembled WGS sequence"/>
</dbReference>
<dbReference type="Pfam" id="PF02823">
    <property type="entry name" value="ATP-synt_DE_N"/>
    <property type="match status" value="1"/>
</dbReference>
<comment type="caution">
    <text evidence="3">The sequence shown here is derived from an EMBL/GenBank/DDBJ whole genome shotgun (WGS) entry which is preliminary data.</text>
</comment>
<evidence type="ECO:0000256" key="1">
    <source>
        <dbReference type="ARBA" id="ARBA00023196"/>
    </source>
</evidence>
<evidence type="ECO:0000313" key="3">
    <source>
        <dbReference type="EMBL" id="OGM27041.1"/>
    </source>
</evidence>
<sequence length="89" mass="9988">MQASPLILTVKNREGILFSGEVMSLTSYNDKGKFDILSKHANFISLIKKNIEYRLKTGEIKKIDVDNAVLKVIDNKVDVYLGIGRSTET</sequence>
<protein>
    <recommendedName>
        <fullName evidence="2">ATP synthase F1 complex delta/epsilon subunit N-terminal domain-containing protein</fullName>
    </recommendedName>
</protein>
<evidence type="ECO:0000259" key="2">
    <source>
        <dbReference type="Pfam" id="PF02823"/>
    </source>
</evidence>
<feature type="domain" description="ATP synthase F1 complex delta/epsilon subunit N-terminal" evidence="2">
    <location>
        <begin position="8"/>
        <end position="79"/>
    </location>
</feature>
<keyword evidence="1" id="KW-0066">ATP synthesis</keyword>
<dbReference type="EMBL" id="MGGL01000007">
    <property type="protein sequence ID" value="OGM27041.1"/>
    <property type="molecule type" value="Genomic_DNA"/>
</dbReference>
<accession>A0A1F7YI72</accession>
<dbReference type="AlphaFoldDB" id="A0A1F7YI72"/>
<gene>
    <name evidence="3" type="ORF">A2628_02765</name>
</gene>
<organism evidence="3 4">
    <name type="scientific">Candidatus Woesebacteria bacterium RIFCSPHIGHO2_01_FULL_40_22</name>
    <dbReference type="NCBI Taxonomy" id="1802499"/>
    <lineage>
        <taxon>Bacteria</taxon>
        <taxon>Candidatus Woeseibacteriota</taxon>
    </lineage>
</organism>
<reference evidence="3 4" key="1">
    <citation type="journal article" date="2016" name="Nat. Commun.">
        <title>Thousands of microbial genomes shed light on interconnected biogeochemical processes in an aquifer system.</title>
        <authorList>
            <person name="Anantharaman K."/>
            <person name="Brown C.T."/>
            <person name="Hug L.A."/>
            <person name="Sharon I."/>
            <person name="Castelle C.J."/>
            <person name="Probst A.J."/>
            <person name="Thomas B.C."/>
            <person name="Singh A."/>
            <person name="Wilkins M.J."/>
            <person name="Karaoz U."/>
            <person name="Brodie E.L."/>
            <person name="Williams K.H."/>
            <person name="Hubbard S.S."/>
            <person name="Banfield J.F."/>
        </authorList>
    </citation>
    <scope>NUCLEOTIDE SEQUENCE [LARGE SCALE GENOMIC DNA]</scope>
</reference>
<dbReference type="Gene3D" id="2.60.15.10">
    <property type="entry name" value="F0F1 ATP synthase delta/epsilon subunit, N-terminal"/>
    <property type="match status" value="1"/>
</dbReference>
<dbReference type="InterPro" id="IPR020546">
    <property type="entry name" value="ATP_synth_F1_dsu/esu_N"/>
</dbReference>
<dbReference type="InterPro" id="IPR036771">
    <property type="entry name" value="ATPsynth_dsu/esu_N"/>
</dbReference>